<dbReference type="EMBL" id="CWKI01000010">
    <property type="protein sequence ID" value="CTR09370.1"/>
    <property type="molecule type" value="Genomic_DNA"/>
</dbReference>
<feature type="region of interest" description="Disordered" evidence="6">
    <location>
        <begin position="485"/>
        <end position="512"/>
    </location>
</feature>
<keyword evidence="4" id="KW-0493">Microtubule</keyword>
<evidence type="ECO:0000256" key="1">
    <source>
        <dbReference type="ARBA" id="ARBA00004245"/>
    </source>
</evidence>
<evidence type="ECO:0000259" key="7">
    <source>
        <dbReference type="Pfam" id="PF04130"/>
    </source>
</evidence>
<proteinExistence type="inferred from homology"/>
<dbReference type="Pfam" id="PF17681">
    <property type="entry name" value="GCP_N_terminal"/>
    <property type="match status" value="1"/>
</dbReference>
<feature type="compositionally biased region" description="Low complexity" evidence="6">
    <location>
        <begin position="1279"/>
        <end position="1300"/>
    </location>
</feature>
<feature type="compositionally biased region" description="Low complexity" evidence="6">
    <location>
        <begin position="1382"/>
        <end position="1404"/>
    </location>
</feature>
<keyword evidence="3" id="KW-0963">Cytoplasm</keyword>
<feature type="region of interest" description="Disordered" evidence="6">
    <location>
        <begin position="120"/>
        <end position="178"/>
    </location>
</feature>
<dbReference type="GO" id="GO:0005874">
    <property type="term" value="C:microtubule"/>
    <property type="evidence" value="ECO:0007669"/>
    <property type="project" value="UniProtKB-KW"/>
</dbReference>
<dbReference type="InterPro" id="IPR041470">
    <property type="entry name" value="GCP_N"/>
</dbReference>
<dbReference type="GO" id="GO:0031122">
    <property type="term" value="P:cytoplasmic microtubule organization"/>
    <property type="evidence" value="ECO:0007669"/>
    <property type="project" value="TreeGrafter"/>
</dbReference>
<evidence type="ECO:0000256" key="6">
    <source>
        <dbReference type="SAM" id="MobiDB-lite"/>
    </source>
</evidence>
<feature type="region of interest" description="Disordered" evidence="6">
    <location>
        <begin position="1754"/>
        <end position="1835"/>
    </location>
</feature>
<feature type="region of interest" description="Disordered" evidence="6">
    <location>
        <begin position="1"/>
        <end position="100"/>
    </location>
</feature>
<feature type="compositionally biased region" description="Low complexity" evidence="6">
    <location>
        <begin position="1768"/>
        <end position="1785"/>
    </location>
</feature>
<dbReference type="PANTHER" id="PTHR19302:SF13">
    <property type="entry name" value="GAMMA-TUBULIN COMPLEX COMPONENT 2"/>
    <property type="match status" value="1"/>
</dbReference>
<dbReference type="InterPro" id="IPR040457">
    <property type="entry name" value="GCP_C"/>
</dbReference>
<feature type="compositionally biased region" description="Gly residues" evidence="6">
    <location>
        <begin position="1364"/>
        <end position="1375"/>
    </location>
</feature>
<dbReference type="GO" id="GO:0051225">
    <property type="term" value="P:spindle assembly"/>
    <property type="evidence" value="ECO:0007669"/>
    <property type="project" value="TreeGrafter"/>
</dbReference>
<feature type="compositionally biased region" description="Basic and acidic residues" evidence="6">
    <location>
        <begin position="1101"/>
        <end position="1124"/>
    </location>
</feature>
<evidence type="ECO:0000256" key="2">
    <source>
        <dbReference type="ARBA" id="ARBA00010337"/>
    </source>
</evidence>
<evidence type="ECO:0000256" key="3">
    <source>
        <dbReference type="ARBA" id="ARBA00022490"/>
    </source>
</evidence>
<dbReference type="GO" id="GO:0051011">
    <property type="term" value="F:microtubule minus-end binding"/>
    <property type="evidence" value="ECO:0007669"/>
    <property type="project" value="TreeGrafter"/>
</dbReference>
<feature type="compositionally biased region" description="Low complexity" evidence="6">
    <location>
        <begin position="1416"/>
        <end position="1430"/>
    </location>
</feature>
<dbReference type="Proteomes" id="UP000199069">
    <property type="component" value="Unassembled WGS sequence"/>
</dbReference>
<feature type="compositionally biased region" description="Basic and acidic residues" evidence="6">
    <location>
        <begin position="1468"/>
        <end position="1477"/>
    </location>
</feature>
<comment type="similarity">
    <text evidence="2">Belongs to the TUBGCP family.</text>
</comment>
<evidence type="ECO:0000313" key="9">
    <source>
        <dbReference type="EMBL" id="CTR09370.1"/>
    </source>
</evidence>
<protein>
    <submittedName>
        <fullName evidence="9">FGENESH: predicted gene_10.68 protein</fullName>
    </submittedName>
</protein>
<dbReference type="GO" id="GO:0043015">
    <property type="term" value="F:gamma-tubulin binding"/>
    <property type="evidence" value="ECO:0007669"/>
    <property type="project" value="InterPro"/>
</dbReference>
<gene>
    <name evidence="9" type="primary">FGENESH: predicted gene_10.68</name>
    <name evidence="9" type="ORF">BN2166_0052310</name>
</gene>
<dbReference type="Gene3D" id="1.20.120.1900">
    <property type="entry name" value="Gamma-tubulin complex, C-terminal domain"/>
    <property type="match status" value="1"/>
</dbReference>
<accession>A0A0K3CLR0</accession>
<dbReference type="InterPro" id="IPR007259">
    <property type="entry name" value="GCP"/>
</dbReference>
<keyword evidence="5" id="KW-0206">Cytoskeleton</keyword>
<dbReference type="STRING" id="5286.A0A0K3CLR0"/>
<feature type="compositionally biased region" description="Low complexity" evidence="6">
    <location>
        <begin position="1512"/>
        <end position="1550"/>
    </location>
</feature>
<feature type="compositionally biased region" description="Pro residues" evidence="6">
    <location>
        <begin position="1205"/>
        <end position="1216"/>
    </location>
</feature>
<dbReference type="PANTHER" id="PTHR19302">
    <property type="entry name" value="GAMMA TUBULIN COMPLEX PROTEIN"/>
    <property type="match status" value="1"/>
</dbReference>
<evidence type="ECO:0000313" key="10">
    <source>
        <dbReference type="Proteomes" id="UP000199069"/>
    </source>
</evidence>
<feature type="compositionally biased region" description="Low complexity" evidence="6">
    <location>
        <begin position="1021"/>
        <end position="1033"/>
    </location>
</feature>
<dbReference type="GO" id="GO:0000930">
    <property type="term" value="C:gamma-tubulin complex"/>
    <property type="evidence" value="ECO:0007669"/>
    <property type="project" value="UniProtKB-ARBA"/>
</dbReference>
<evidence type="ECO:0000259" key="8">
    <source>
        <dbReference type="Pfam" id="PF17681"/>
    </source>
</evidence>
<reference evidence="9 10" key="1">
    <citation type="submission" date="2015-07" db="EMBL/GenBank/DDBJ databases">
        <authorList>
            <person name="Cajimat M.N.B."/>
            <person name="Milazzo M.L."/>
            <person name="Fulhorst C.F."/>
        </authorList>
    </citation>
    <scope>NUCLEOTIDE SEQUENCE [LARGE SCALE GENOMIC DNA]</scope>
    <source>
        <strain evidence="9">Single colony</strain>
    </source>
</reference>
<feature type="region of interest" description="Disordered" evidence="6">
    <location>
        <begin position="1021"/>
        <end position="1041"/>
    </location>
</feature>
<dbReference type="GO" id="GO:0007020">
    <property type="term" value="P:microtubule nucleation"/>
    <property type="evidence" value="ECO:0007669"/>
    <property type="project" value="InterPro"/>
</dbReference>
<comment type="subcellular location">
    <subcellularLocation>
        <location evidence="1">Cytoplasm</location>
        <location evidence="1">Cytoskeleton</location>
    </subcellularLocation>
</comment>
<feature type="domain" description="Gamma tubulin complex component protein N-terminal" evidence="8">
    <location>
        <begin position="203"/>
        <end position="599"/>
    </location>
</feature>
<feature type="domain" description="Gamma tubulin complex component C-terminal" evidence="7">
    <location>
        <begin position="603"/>
        <end position="952"/>
    </location>
</feature>
<feature type="compositionally biased region" description="Polar residues" evidence="6">
    <location>
        <begin position="1499"/>
        <end position="1511"/>
    </location>
</feature>
<evidence type="ECO:0000256" key="5">
    <source>
        <dbReference type="ARBA" id="ARBA00023212"/>
    </source>
</evidence>
<feature type="compositionally biased region" description="Acidic residues" evidence="6">
    <location>
        <begin position="146"/>
        <end position="169"/>
    </location>
</feature>
<feature type="compositionally biased region" description="Polar residues" evidence="6">
    <location>
        <begin position="55"/>
        <end position="64"/>
    </location>
</feature>
<evidence type="ECO:0000256" key="4">
    <source>
        <dbReference type="ARBA" id="ARBA00022701"/>
    </source>
</evidence>
<keyword evidence="10" id="KW-1185">Reference proteome</keyword>
<feature type="compositionally biased region" description="Low complexity" evidence="6">
    <location>
        <begin position="486"/>
        <end position="499"/>
    </location>
</feature>
<feature type="compositionally biased region" description="Basic and acidic residues" evidence="6">
    <location>
        <begin position="1156"/>
        <end position="1197"/>
    </location>
</feature>
<dbReference type="GO" id="GO:0051321">
    <property type="term" value="P:meiotic cell cycle"/>
    <property type="evidence" value="ECO:0007669"/>
    <property type="project" value="TreeGrafter"/>
</dbReference>
<feature type="region of interest" description="Disordered" evidence="6">
    <location>
        <begin position="1089"/>
        <end position="1582"/>
    </location>
</feature>
<dbReference type="GO" id="GO:0000278">
    <property type="term" value="P:mitotic cell cycle"/>
    <property type="evidence" value="ECO:0007669"/>
    <property type="project" value="TreeGrafter"/>
</dbReference>
<feature type="compositionally biased region" description="Low complexity" evidence="6">
    <location>
        <begin position="1"/>
        <end position="27"/>
    </location>
</feature>
<organism evidence="9 10">
    <name type="scientific">Rhodotorula toruloides</name>
    <name type="common">Yeast</name>
    <name type="synonym">Rhodosporidium toruloides</name>
    <dbReference type="NCBI Taxonomy" id="5286"/>
    <lineage>
        <taxon>Eukaryota</taxon>
        <taxon>Fungi</taxon>
        <taxon>Dikarya</taxon>
        <taxon>Basidiomycota</taxon>
        <taxon>Pucciniomycotina</taxon>
        <taxon>Microbotryomycetes</taxon>
        <taxon>Sporidiobolales</taxon>
        <taxon>Sporidiobolaceae</taxon>
        <taxon>Rhodotorula</taxon>
    </lineage>
</organism>
<name>A0A0K3CLR0_RHOTO</name>
<dbReference type="GO" id="GO:0044732">
    <property type="term" value="C:mitotic spindle pole body"/>
    <property type="evidence" value="ECO:0007669"/>
    <property type="project" value="TreeGrafter"/>
</dbReference>
<feature type="non-terminal residue" evidence="9">
    <location>
        <position position="1"/>
    </location>
</feature>
<dbReference type="Pfam" id="PF04130">
    <property type="entry name" value="GCP_C_terminal"/>
    <property type="match status" value="1"/>
</dbReference>
<dbReference type="GO" id="GO:0000922">
    <property type="term" value="C:spindle pole"/>
    <property type="evidence" value="ECO:0007669"/>
    <property type="project" value="InterPro"/>
</dbReference>
<feature type="compositionally biased region" description="Low complexity" evidence="6">
    <location>
        <begin position="1322"/>
        <end position="1347"/>
    </location>
</feature>
<dbReference type="InterPro" id="IPR042241">
    <property type="entry name" value="GCP_C_sf"/>
</dbReference>
<feature type="compositionally biased region" description="Low complexity" evidence="6">
    <location>
        <begin position="1246"/>
        <end position="1271"/>
    </location>
</feature>
<sequence>SRASYRSSRPASAASVASATTARPSSSLAYSGSAPHHPKTPKASAARFGGLAEKQLQQLQSSIRAASKKAGVDGAARRTRPSVVREVEEAEEAAPEGSFIAETSFSRAPVNSRLPHISPHRVAAQPARKRASTAQQPASRRNGAAIDDDEEDDVSDSGSVIEEDEEDEETKLRKEKARRKQLGLDKEPLDGLSAELQEALLTEDLLFVLMGIEGRYVEFDPAYTPEDDYERLQGAKFIIDPQLDPRISALVSRFLPLATYYTAITAFIEQYSVLEHGTVNHALCAAIREMLKDYLVLLARIEEQFNSSSSFTLQRFWLLVHPALNALSLVYALMLEIVELSVPSVEDEDDEENSDADSDDMYGGGLGDVLADLKAASAAARPESANKSAPWRFGPSLGGETLSVIANRLIRTSGDPAAHDLYSHLLLRASQPYTQILLGWISTGRLEDRWEEFCVREQKGFSTGTLDADYTDEYWERRYTLRDRTGTSSASSANASGNGKSPMQFSSTDADDQPRLRGLAGGAVIPPFLEPWKDKILLAGKYLNVIRECGIEIEVPDEVRLGAGDEQDGMVDMQAEGFFKRIEAAYAYANKTLLKLLFEQEDLLSRLETIKHYFFLHAGDVFTHFLDMAKFDLGRKKRRIPIERLQTHLDLALLRSTNQSGSAKSETFKDDLRVVFEDVTVADWLLKIVKQTGAIVGPDGTPVDVLDSGKKAASEKQAKESSELTGWEVFDLDYSVKFPLSLVLSRKSITYYQMIFRHLLRLKHLERNFQETWTEHLKTPAWRRRSPYSELQAFKGRVFALRARMYDFVKQVFDFAVSEVLEVRWAELRKKLEGCETVDQLLKDHDNFLNTCTNECLLTHQSLLEILHQKLFNTCYVFNSYTTTFTLIVVQSEAEANGDWARVSSGKFKEHWTFLDRFEKHFNHFSTLALQHLRVAAASENSRILPLLSRLSTQPAERNSPFDTLASAPHSQLLALGLVVAFLGGGLWILRLRPRFPKDASSKASKKRRQAALNRIIQAQEAAQSTSSAASPSDDTGKARGLRDTLKAPLAAAADYLPSPSTSSACIASTSAAILSGLERIGSAASGAFSVGRRKASAKGKGKERLVEETQTEEPPRVEGEAGSRPHSPKPVMREVGVSCAGERRVETSDAGVQTDPHEVEAEADSQRREDERVPQIQRLDSDPTPRSDSPPRDRGRARAGVGEDPPPPDDPPSVPSLPRAEVLAAPAPRPPILPIPFDLHASFRSTPTDTDAPPPTTAHSSSASSSSYPPLTSPPLSPSRSPSSTIPSTSSPSGSPTSSRRANSPTTRRRSSAVEVTGHLAVASSASGGSGASTPASSSASASAEGGKSRKAQRKSSAVDSSGTGGKGGGGGVVGMPNAIAAPRKSPSATPSTPSASSSPRTTNIPLSGTGGGRRTSTASSSAGSSSTGGFAGGVAPLTAATAGGERTVRPAGAVRKRSSLQGLGVEIDRAQREDANAAGEGQAGRDGYFASAGMRTPSWTSPESSPFPTQRSISSSFATSAAQSQPPWSPQQVQQLQQLQQYQLLMSQTPAAHHQTSRPPSRGGSLSVPPGMSQQHQQQQQAYAALAAQAQIQAVHVQATYQQAMALHVQRQQQVQAQVQGASRRRGMSTGPIGEDDGFLSPATATPATPSGFYPLSAMTSPPTQNGAWSAASHPASPMVASFAPPQSAYAASPTSASFPASATTYPYSSVNVNGTPTGPGPAYLGSPSPASASAAAVAYQQAAYQQQQQYARASGQAYPPQRPRLTSSVSSVAALGSGSKQSPGGGGGKKAGGADKMGMRNVPNGSTSEGTTSGGVQLGDPPAGWKNKLKQSEMECERTAKELEIARWRLTVLEEEQRASELDVRPRFVRSFSLHPG</sequence>